<dbReference type="InterPro" id="IPR036689">
    <property type="entry name" value="ESAT-6-like_sf"/>
</dbReference>
<evidence type="ECO:0000313" key="3">
    <source>
        <dbReference type="Proteomes" id="UP000482800"/>
    </source>
</evidence>
<gene>
    <name evidence="2" type="ORF">Phou_052600</name>
</gene>
<feature type="region of interest" description="Disordered" evidence="1">
    <location>
        <begin position="79"/>
        <end position="101"/>
    </location>
</feature>
<organism evidence="2 3">
    <name type="scientific">Phytohabitans houttuyneae</name>
    <dbReference type="NCBI Taxonomy" id="1076126"/>
    <lineage>
        <taxon>Bacteria</taxon>
        <taxon>Bacillati</taxon>
        <taxon>Actinomycetota</taxon>
        <taxon>Actinomycetes</taxon>
        <taxon>Micromonosporales</taxon>
        <taxon>Micromonosporaceae</taxon>
    </lineage>
</organism>
<protein>
    <recommendedName>
        <fullName evidence="4">ESAT-6-like protein</fullName>
    </recommendedName>
</protein>
<evidence type="ECO:0000256" key="1">
    <source>
        <dbReference type="SAM" id="MobiDB-lite"/>
    </source>
</evidence>
<reference evidence="2 3" key="2">
    <citation type="submission" date="2020-03" db="EMBL/GenBank/DDBJ databases">
        <authorList>
            <person name="Ichikawa N."/>
            <person name="Kimura A."/>
            <person name="Kitahashi Y."/>
            <person name="Uohara A."/>
        </authorList>
    </citation>
    <scope>NUCLEOTIDE SEQUENCE [LARGE SCALE GENOMIC DNA]</scope>
    <source>
        <strain evidence="2 3">NBRC 108639</strain>
    </source>
</reference>
<dbReference type="Gene3D" id="1.10.287.1060">
    <property type="entry name" value="ESAT-6-like"/>
    <property type="match status" value="1"/>
</dbReference>
<sequence>MAALTSWQKLDDLAGVLERQAGALDDVLARLRREHEASRAYWRGAAGDTFRNHTGPAHRQHHLEVASARLRRAARLARAAAEENRQRATGHPPVVTGGGEC</sequence>
<dbReference type="RefSeq" id="WP_173059754.1">
    <property type="nucleotide sequence ID" value="NZ_BAABGO010000026.1"/>
</dbReference>
<dbReference type="SUPFAM" id="SSF140453">
    <property type="entry name" value="EsxAB dimer-like"/>
    <property type="match status" value="1"/>
</dbReference>
<reference evidence="2 3" key="1">
    <citation type="submission" date="2020-03" db="EMBL/GenBank/DDBJ databases">
        <title>Whole genome shotgun sequence of Phytohabitans houttuyneae NBRC 108639.</title>
        <authorList>
            <person name="Komaki H."/>
            <person name="Tamura T."/>
        </authorList>
    </citation>
    <scope>NUCLEOTIDE SEQUENCE [LARGE SCALE GENOMIC DNA]</scope>
    <source>
        <strain evidence="2 3">NBRC 108639</strain>
    </source>
</reference>
<accession>A0A6V8KCB3</accession>
<dbReference type="EMBL" id="BLPF01000002">
    <property type="protein sequence ID" value="GFJ81080.1"/>
    <property type="molecule type" value="Genomic_DNA"/>
</dbReference>
<name>A0A6V8KCB3_9ACTN</name>
<evidence type="ECO:0008006" key="4">
    <source>
        <dbReference type="Google" id="ProtNLM"/>
    </source>
</evidence>
<comment type="caution">
    <text evidence="2">The sequence shown here is derived from an EMBL/GenBank/DDBJ whole genome shotgun (WGS) entry which is preliminary data.</text>
</comment>
<dbReference type="AlphaFoldDB" id="A0A6V8KCB3"/>
<keyword evidence="3" id="KW-1185">Reference proteome</keyword>
<dbReference type="Proteomes" id="UP000482800">
    <property type="component" value="Unassembled WGS sequence"/>
</dbReference>
<evidence type="ECO:0000313" key="2">
    <source>
        <dbReference type="EMBL" id="GFJ81080.1"/>
    </source>
</evidence>
<proteinExistence type="predicted"/>